<protein>
    <recommendedName>
        <fullName evidence="2">Fibronectin type III-like domain-containing protein</fullName>
    </recommendedName>
</protein>
<feature type="non-terminal residue" evidence="3">
    <location>
        <position position="1"/>
    </location>
</feature>
<organism evidence="3 4">
    <name type="scientific">Adineta steineri</name>
    <dbReference type="NCBI Taxonomy" id="433720"/>
    <lineage>
        <taxon>Eukaryota</taxon>
        <taxon>Metazoa</taxon>
        <taxon>Spiralia</taxon>
        <taxon>Gnathifera</taxon>
        <taxon>Rotifera</taxon>
        <taxon>Eurotatoria</taxon>
        <taxon>Bdelloidea</taxon>
        <taxon>Adinetida</taxon>
        <taxon>Adinetidae</taxon>
        <taxon>Adineta</taxon>
    </lineage>
</organism>
<gene>
    <name evidence="3" type="ORF">OKA104_LOCUS48244</name>
</gene>
<dbReference type="PANTHER" id="PTHR42721:SF3">
    <property type="entry name" value="BETA-D-XYLOSIDASE 5-RELATED"/>
    <property type="match status" value="1"/>
</dbReference>
<dbReference type="GO" id="GO:0009044">
    <property type="term" value="F:xylan 1,4-beta-xylosidase activity"/>
    <property type="evidence" value="ECO:0007669"/>
    <property type="project" value="InterPro"/>
</dbReference>
<name>A0A820K9Q8_9BILA</name>
<evidence type="ECO:0000259" key="2">
    <source>
        <dbReference type="SMART" id="SM01217"/>
    </source>
</evidence>
<reference evidence="3" key="1">
    <citation type="submission" date="2021-02" db="EMBL/GenBank/DDBJ databases">
        <authorList>
            <person name="Nowell W R."/>
        </authorList>
    </citation>
    <scope>NUCLEOTIDE SEQUENCE</scope>
</reference>
<dbReference type="EMBL" id="CAJOAY010020521">
    <property type="protein sequence ID" value="CAF4340254.1"/>
    <property type="molecule type" value="Genomic_DNA"/>
</dbReference>
<dbReference type="GO" id="GO:0046556">
    <property type="term" value="F:alpha-L-arabinofuranosidase activity"/>
    <property type="evidence" value="ECO:0007669"/>
    <property type="project" value="TreeGrafter"/>
</dbReference>
<feature type="domain" description="Fibronectin type III-like" evidence="2">
    <location>
        <begin position="86"/>
        <end position="158"/>
    </location>
</feature>
<sequence length="172" mass="19766">VSMFDMQMRPSSTNPGRTYKFYTGKAIFEFGDGLSYTTFDYSWSNDSLVSKFSIESLMKNNYNEKNVVGHPYRVNITNTGMVAGDDVVLAYVIPQQKTFNDQTPPLKKLFGFERVHLNVHESTEVFFPFNMQSLLTVAHDGSKWLEPGFYKILIGKQHIHTIHLQGKPTRWS</sequence>
<comment type="caution">
    <text evidence="3">The sequence shown here is derived from an EMBL/GenBank/DDBJ whole genome shotgun (WGS) entry which is preliminary data.</text>
</comment>
<evidence type="ECO:0000256" key="1">
    <source>
        <dbReference type="ARBA" id="ARBA00005336"/>
    </source>
</evidence>
<dbReference type="SMART" id="SM01217">
    <property type="entry name" value="Fn3_like"/>
    <property type="match status" value="1"/>
</dbReference>
<dbReference type="Gene3D" id="2.60.40.10">
    <property type="entry name" value="Immunoglobulins"/>
    <property type="match status" value="1"/>
</dbReference>
<dbReference type="GO" id="GO:0031222">
    <property type="term" value="P:arabinan catabolic process"/>
    <property type="evidence" value="ECO:0007669"/>
    <property type="project" value="TreeGrafter"/>
</dbReference>
<proteinExistence type="inferred from homology"/>
<dbReference type="Proteomes" id="UP000663881">
    <property type="component" value="Unassembled WGS sequence"/>
</dbReference>
<dbReference type="AlphaFoldDB" id="A0A820K9Q8"/>
<evidence type="ECO:0000313" key="3">
    <source>
        <dbReference type="EMBL" id="CAF4340254.1"/>
    </source>
</evidence>
<dbReference type="InterPro" id="IPR044993">
    <property type="entry name" value="BXL"/>
</dbReference>
<dbReference type="GO" id="GO:0045493">
    <property type="term" value="P:xylan catabolic process"/>
    <property type="evidence" value="ECO:0007669"/>
    <property type="project" value="InterPro"/>
</dbReference>
<dbReference type="InterPro" id="IPR013783">
    <property type="entry name" value="Ig-like_fold"/>
</dbReference>
<dbReference type="Pfam" id="PF14310">
    <property type="entry name" value="Fn3-like"/>
    <property type="match status" value="1"/>
</dbReference>
<evidence type="ECO:0000313" key="4">
    <source>
        <dbReference type="Proteomes" id="UP000663881"/>
    </source>
</evidence>
<dbReference type="PANTHER" id="PTHR42721">
    <property type="entry name" value="SUGAR HYDROLASE-RELATED"/>
    <property type="match status" value="1"/>
</dbReference>
<comment type="similarity">
    <text evidence="1">Belongs to the glycosyl hydrolase 3 family.</text>
</comment>
<dbReference type="InterPro" id="IPR026891">
    <property type="entry name" value="Fn3-like"/>
</dbReference>
<accession>A0A820K9Q8</accession>